<accession>A0A2P4NM33</accession>
<protein>
    <submittedName>
        <fullName evidence="1">Uncharacterized protein</fullName>
    </submittedName>
</protein>
<dbReference type="EMBL" id="LOPW02000018">
    <property type="protein sequence ID" value="POG54205.1"/>
    <property type="molecule type" value="Genomic_DNA"/>
</dbReference>
<organism evidence="1 2">
    <name type="scientific">Haloferax marisrubri</name>
    <dbReference type="NCBI Taxonomy" id="1544719"/>
    <lineage>
        <taxon>Archaea</taxon>
        <taxon>Methanobacteriati</taxon>
        <taxon>Methanobacteriota</taxon>
        <taxon>Stenosarchaea group</taxon>
        <taxon>Halobacteria</taxon>
        <taxon>Halobacteriales</taxon>
        <taxon>Haloferacaceae</taxon>
        <taxon>Haloferax</taxon>
    </lineage>
</organism>
<gene>
    <name evidence="1" type="ORF">AUR65_016235</name>
</gene>
<evidence type="ECO:0000313" key="1">
    <source>
        <dbReference type="EMBL" id="POG54205.1"/>
    </source>
</evidence>
<comment type="caution">
    <text evidence="1">The sequence shown here is derived from an EMBL/GenBank/DDBJ whole genome shotgun (WGS) entry which is preliminary data.</text>
</comment>
<dbReference type="PROSITE" id="PS51257">
    <property type="entry name" value="PROKAR_LIPOPROTEIN"/>
    <property type="match status" value="1"/>
</dbReference>
<name>A0A2P4NM33_9EURY</name>
<proteinExistence type="predicted"/>
<evidence type="ECO:0000313" key="2">
    <source>
        <dbReference type="Proteomes" id="UP000053621"/>
    </source>
</evidence>
<keyword evidence="2" id="KW-1185">Reference proteome</keyword>
<dbReference type="AlphaFoldDB" id="A0A2P4NM33"/>
<sequence>MSQYARRRFDAVEPVAASFGSLAGCPSDDAGHGTGSVDGPGAQVSSSVFAVAASEGAGETATAESLRKPLEA</sequence>
<dbReference type="RefSeq" id="WP_058567871.1">
    <property type="nucleotide sequence ID" value="NZ_CP137691.1"/>
</dbReference>
<reference evidence="1" key="1">
    <citation type="submission" date="2017-08" db="EMBL/GenBank/DDBJ databases">
        <title>Haloferax marisrubri sp. nov., isolated from the Discovery deep brine-seawater interface in the Red Sea.</title>
        <authorList>
            <person name="Zhang G."/>
            <person name="Stingl U."/>
        </authorList>
    </citation>
    <scope>NUCLEOTIDE SEQUENCE [LARGE SCALE GENOMIC DNA]</scope>
    <source>
        <strain evidence="1">SB3</strain>
    </source>
</reference>
<dbReference type="Proteomes" id="UP000053621">
    <property type="component" value="Unassembled WGS sequence"/>
</dbReference>